<protein>
    <submittedName>
        <fullName evidence="2">Uncharacterized protein</fullName>
    </submittedName>
</protein>
<keyword evidence="1" id="KW-0812">Transmembrane</keyword>
<keyword evidence="1" id="KW-1133">Transmembrane helix</keyword>
<gene>
    <name evidence="2" type="ORF">NWE54_22395</name>
</gene>
<proteinExistence type="predicted"/>
<dbReference type="EMBL" id="CP102774">
    <property type="protein sequence ID" value="UZF86497.1"/>
    <property type="molecule type" value="Genomic_DNA"/>
</dbReference>
<evidence type="ECO:0000256" key="1">
    <source>
        <dbReference type="SAM" id="Phobius"/>
    </source>
</evidence>
<reference evidence="2" key="1">
    <citation type="submission" date="2022-08" db="EMBL/GenBank/DDBJ databases">
        <title>Complete Genome Sequences of 2 Bosea sp. soil isolates.</title>
        <authorList>
            <person name="Alvarez Arevalo M."/>
            <person name="Sterndorff E.B."/>
            <person name="Faurdal D."/>
            <person name="Joergensen T.S."/>
            <person name="Weber T."/>
        </authorList>
    </citation>
    <scope>NUCLEOTIDE SEQUENCE</scope>
    <source>
        <strain evidence="2">NBC_00436</strain>
    </source>
</reference>
<sequence>MATTCFSAAIAALSIGAALFSGMVQPGAPGADILSLVLAGLTGLTIVSASALDS</sequence>
<evidence type="ECO:0000313" key="2">
    <source>
        <dbReference type="EMBL" id="UZF86497.1"/>
    </source>
</evidence>
<feature type="transmembrane region" description="Helical" evidence="1">
    <location>
        <begin position="33"/>
        <end position="52"/>
    </location>
</feature>
<accession>A0A9E7ZUB5</accession>
<keyword evidence="1" id="KW-0472">Membrane</keyword>
<organism evidence="2">
    <name type="scientific">Bosea sp. NBC_00436</name>
    <dbReference type="NCBI Taxonomy" id="2969620"/>
    <lineage>
        <taxon>Bacteria</taxon>
        <taxon>Pseudomonadati</taxon>
        <taxon>Pseudomonadota</taxon>
        <taxon>Alphaproteobacteria</taxon>
        <taxon>Hyphomicrobiales</taxon>
        <taxon>Boseaceae</taxon>
        <taxon>Bosea</taxon>
    </lineage>
</organism>
<name>A0A9E7ZUB5_9HYPH</name>
<dbReference type="AlphaFoldDB" id="A0A9E7ZUB5"/>